<evidence type="ECO:0000256" key="9">
    <source>
        <dbReference type="ARBA" id="ARBA00022833"/>
    </source>
</evidence>
<keyword evidence="12" id="KW-0233">DNA recombination</keyword>
<dbReference type="SMART" id="SM00341">
    <property type="entry name" value="HRDC"/>
    <property type="match status" value="1"/>
</dbReference>
<dbReference type="EC" id="5.6.2.4" evidence="16"/>
<evidence type="ECO:0000256" key="1">
    <source>
        <dbReference type="ARBA" id="ARBA00001946"/>
    </source>
</evidence>
<dbReference type="PANTHER" id="PTHR13710:SF105">
    <property type="entry name" value="ATP-DEPENDENT DNA HELICASE Q1"/>
    <property type="match status" value="1"/>
</dbReference>
<dbReference type="GO" id="GO:0016787">
    <property type="term" value="F:hydrolase activity"/>
    <property type="evidence" value="ECO:0007669"/>
    <property type="project" value="UniProtKB-KW"/>
</dbReference>
<proteinExistence type="inferred from homology"/>
<dbReference type="GO" id="GO:0046872">
    <property type="term" value="F:metal ion binding"/>
    <property type="evidence" value="ECO:0007669"/>
    <property type="project" value="UniProtKB-KW"/>
</dbReference>
<dbReference type="SUPFAM" id="SSF52540">
    <property type="entry name" value="P-loop containing nucleoside triphosphate hydrolases"/>
    <property type="match status" value="1"/>
</dbReference>
<dbReference type="GO" id="GO:0005737">
    <property type="term" value="C:cytoplasm"/>
    <property type="evidence" value="ECO:0007669"/>
    <property type="project" value="TreeGrafter"/>
</dbReference>
<dbReference type="NCBIfam" id="TIGR00614">
    <property type="entry name" value="recQ_fam"/>
    <property type="match status" value="1"/>
</dbReference>
<dbReference type="CDD" id="cd18794">
    <property type="entry name" value="SF2_C_RecQ"/>
    <property type="match status" value="1"/>
</dbReference>
<protein>
    <recommendedName>
        <fullName evidence="16">DNA helicase RecQ</fullName>
        <ecNumber evidence="16">5.6.2.4</ecNumber>
    </recommendedName>
</protein>
<evidence type="ECO:0000256" key="11">
    <source>
        <dbReference type="ARBA" id="ARBA00023125"/>
    </source>
</evidence>
<comment type="similarity">
    <text evidence="3">Belongs to the helicase family. RecQ subfamily.</text>
</comment>
<dbReference type="GO" id="GO:0005524">
    <property type="term" value="F:ATP binding"/>
    <property type="evidence" value="ECO:0007669"/>
    <property type="project" value="UniProtKB-KW"/>
</dbReference>
<dbReference type="FunFam" id="3.40.50.300:FF:001389">
    <property type="entry name" value="ATP-dependent DNA helicase RecQ"/>
    <property type="match status" value="1"/>
</dbReference>
<keyword evidence="7" id="KW-0378">Hydrolase</keyword>
<dbReference type="GO" id="GO:0009378">
    <property type="term" value="F:four-way junction helicase activity"/>
    <property type="evidence" value="ECO:0007669"/>
    <property type="project" value="TreeGrafter"/>
</dbReference>
<dbReference type="SUPFAM" id="SSF47819">
    <property type="entry name" value="HRDC-like"/>
    <property type="match status" value="1"/>
</dbReference>
<dbReference type="CDD" id="cd17920">
    <property type="entry name" value="DEXHc_RecQ"/>
    <property type="match status" value="1"/>
</dbReference>
<dbReference type="SMART" id="SM00490">
    <property type="entry name" value="HELICc"/>
    <property type="match status" value="1"/>
</dbReference>
<dbReference type="RefSeq" id="WP_067554069.1">
    <property type="nucleotide sequence ID" value="NZ_CAMTBT010000029.1"/>
</dbReference>
<evidence type="ECO:0000256" key="4">
    <source>
        <dbReference type="ARBA" id="ARBA00022723"/>
    </source>
</evidence>
<evidence type="ECO:0000313" key="20">
    <source>
        <dbReference type="EMBL" id="AMK53214.1"/>
    </source>
</evidence>
<evidence type="ECO:0000256" key="14">
    <source>
        <dbReference type="ARBA" id="ARBA00023235"/>
    </source>
</evidence>
<dbReference type="Gene3D" id="1.10.10.10">
    <property type="entry name" value="Winged helix-like DNA-binding domain superfamily/Winged helix DNA-binding domain"/>
    <property type="match status" value="1"/>
</dbReference>
<dbReference type="FunFam" id="3.40.50.300:FF:000156">
    <property type="entry name" value="ATP-dependent DNA helicase recQ"/>
    <property type="match status" value="1"/>
</dbReference>
<dbReference type="InterPro" id="IPR032284">
    <property type="entry name" value="RecQ_Zn-bd"/>
</dbReference>
<keyword evidence="11" id="KW-0238">DNA-binding</keyword>
<keyword evidence="9" id="KW-0862">Zinc</keyword>
<evidence type="ECO:0000256" key="16">
    <source>
        <dbReference type="NCBIfam" id="TIGR01389"/>
    </source>
</evidence>
<dbReference type="FunFam" id="1.10.150.80:FF:000002">
    <property type="entry name" value="ATP-dependent DNA helicase RecQ"/>
    <property type="match status" value="1"/>
</dbReference>
<dbReference type="InterPro" id="IPR010997">
    <property type="entry name" value="HRDC-like_sf"/>
</dbReference>
<dbReference type="STRING" id="1702221.AALO17_00800"/>
<dbReference type="GO" id="GO:0006260">
    <property type="term" value="P:DNA replication"/>
    <property type="evidence" value="ECO:0007669"/>
    <property type="project" value="InterPro"/>
</dbReference>
<accession>A0A140DRD7</accession>
<dbReference type="GO" id="GO:0006281">
    <property type="term" value="P:DNA repair"/>
    <property type="evidence" value="ECO:0007669"/>
    <property type="project" value="UniProtKB-KW"/>
</dbReference>
<keyword evidence="13" id="KW-0234">DNA repair</keyword>
<gene>
    <name evidence="20" type="ORF">AALO17_00800</name>
</gene>
<keyword evidence="8 20" id="KW-0347">Helicase</keyword>
<comment type="cofactor">
    <cofactor evidence="2">
        <name>Zn(2+)</name>
        <dbReference type="ChEBI" id="CHEBI:29105"/>
    </cofactor>
</comment>
<dbReference type="InterPro" id="IPR036390">
    <property type="entry name" value="WH_DNA-bd_sf"/>
</dbReference>
<dbReference type="GO" id="GO:0043138">
    <property type="term" value="F:3'-5' DNA helicase activity"/>
    <property type="evidence" value="ECO:0007669"/>
    <property type="project" value="UniProtKB-EC"/>
</dbReference>
<dbReference type="InterPro" id="IPR036388">
    <property type="entry name" value="WH-like_DNA-bd_sf"/>
</dbReference>
<dbReference type="GO" id="GO:0009432">
    <property type="term" value="P:SOS response"/>
    <property type="evidence" value="ECO:0007669"/>
    <property type="project" value="UniProtKB-UniRule"/>
</dbReference>
<feature type="domain" description="HRDC" evidence="17">
    <location>
        <begin position="527"/>
        <end position="607"/>
    </location>
</feature>
<dbReference type="SMART" id="SM00487">
    <property type="entry name" value="DEXDc"/>
    <property type="match status" value="1"/>
</dbReference>
<dbReference type="GO" id="GO:0006310">
    <property type="term" value="P:DNA recombination"/>
    <property type="evidence" value="ECO:0007669"/>
    <property type="project" value="UniProtKB-UniRule"/>
</dbReference>
<feature type="domain" description="Helicase C-terminal" evidence="19">
    <location>
        <begin position="220"/>
        <end position="374"/>
    </location>
</feature>
<dbReference type="PROSITE" id="PS50967">
    <property type="entry name" value="HRDC"/>
    <property type="match status" value="1"/>
</dbReference>
<evidence type="ECO:0000256" key="15">
    <source>
        <dbReference type="ARBA" id="ARBA00034617"/>
    </source>
</evidence>
<dbReference type="GeneID" id="78477001"/>
<evidence type="ECO:0000256" key="2">
    <source>
        <dbReference type="ARBA" id="ARBA00001947"/>
    </source>
</evidence>
<evidence type="ECO:0000259" key="18">
    <source>
        <dbReference type="PROSITE" id="PS51192"/>
    </source>
</evidence>
<keyword evidence="10" id="KW-0067">ATP-binding</keyword>
<evidence type="ECO:0000256" key="6">
    <source>
        <dbReference type="ARBA" id="ARBA00022763"/>
    </source>
</evidence>
<dbReference type="Pfam" id="PF16124">
    <property type="entry name" value="RecQ_Zn_bind"/>
    <property type="match status" value="1"/>
</dbReference>
<dbReference type="SUPFAM" id="SSF46785">
    <property type="entry name" value="Winged helix' DNA-binding domain"/>
    <property type="match status" value="1"/>
</dbReference>
<reference evidence="20 21" key="1">
    <citation type="journal article" date="2016" name="Gut Pathog.">
        <title>Whole genome sequencing of "Faecalibaculum rodentium" ALO17, isolated from C57BL/6J laboratory mouse feces.</title>
        <authorList>
            <person name="Lim S."/>
            <person name="Chang D.H."/>
            <person name="Ahn S."/>
            <person name="Kim B.C."/>
        </authorList>
    </citation>
    <scope>NUCLEOTIDE SEQUENCE [LARGE SCALE GENOMIC DNA]</scope>
    <source>
        <strain evidence="20 21">Alo17</strain>
    </source>
</reference>
<dbReference type="PANTHER" id="PTHR13710">
    <property type="entry name" value="DNA HELICASE RECQ FAMILY MEMBER"/>
    <property type="match status" value="1"/>
</dbReference>
<dbReference type="InterPro" id="IPR004589">
    <property type="entry name" value="DNA_helicase_ATP-dep_RecQ"/>
</dbReference>
<dbReference type="InterPro" id="IPR001650">
    <property type="entry name" value="Helicase_C-like"/>
</dbReference>
<name>A0A140DRD7_9FIRM</name>
<dbReference type="GO" id="GO:0003677">
    <property type="term" value="F:DNA binding"/>
    <property type="evidence" value="ECO:0007669"/>
    <property type="project" value="UniProtKB-KW"/>
</dbReference>
<keyword evidence="6" id="KW-0227">DNA damage</keyword>
<dbReference type="PROSITE" id="PS51194">
    <property type="entry name" value="HELICASE_CTER"/>
    <property type="match status" value="1"/>
</dbReference>
<evidence type="ECO:0000256" key="12">
    <source>
        <dbReference type="ARBA" id="ARBA00023172"/>
    </source>
</evidence>
<evidence type="ECO:0000259" key="19">
    <source>
        <dbReference type="PROSITE" id="PS51194"/>
    </source>
</evidence>
<evidence type="ECO:0000256" key="13">
    <source>
        <dbReference type="ARBA" id="ARBA00023204"/>
    </source>
</evidence>
<evidence type="ECO:0000259" key="17">
    <source>
        <dbReference type="PROSITE" id="PS50967"/>
    </source>
</evidence>
<dbReference type="InterPro" id="IPR014001">
    <property type="entry name" value="Helicase_ATP-bd"/>
</dbReference>
<dbReference type="InterPro" id="IPR044876">
    <property type="entry name" value="HRDC_dom_sf"/>
</dbReference>
<dbReference type="NCBIfam" id="TIGR01389">
    <property type="entry name" value="recQ"/>
    <property type="match status" value="1"/>
</dbReference>
<dbReference type="KEGG" id="fro:AALO17_00800"/>
<evidence type="ECO:0000256" key="10">
    <source>
        <dbReference type="ARBA" id="ARBA00022840"/>
    </source>
</evidence>
<dbReference type="OrthoDB" id="9763310at2"/>
<dbReference type="PATRIC" id="fig|1702221.3.peg.76"/>
<sequence>MSEQSQTRALEVLRQYFGYDAFRPGQKQAVEAILHHQDLLAVMPTGAGKSICFQVPALACPGVTLVISPLISLMQDQVRELVAAGIPAAYFNRSLSAAQYKTALARLRQGQYKIVYAAPERLMAPAFLDICRELDISLIAVDEAHCVSQWGQDFRPSYLKIREFIESLSQRPPVAAFTATATGPVRQQIISLLGLQTPVQVVTGFDRPNLTWQVHRESDRLTALTYLIRQHRDQSGIVYCATRKTVEEVAAHLAKRGLSARPYHAGLGEEQRRQTQEDFIYDRIPVIVATNAFGMGINKPDVRYVIHYQMPASMEAYYQEAGRAGRDGDPAQCILLYSPQDLRLQSYMIENGDPNPELSQEEAQLVKKRDMDRLFQMRSYAQSTSCLRSQILRYFGEDPGEDCGKCSNCLADYEDRDVTAMAMAIFAGIVRTGSRFGQKRVIEVLRGADTEFIRSRNLKTNPAYGKLREHTARLLETLVTQLCENGYLQVTGDYPILSLTPKACRAISSHSPVTVKTATSAERYTVLEESDELFEALRDVRRTIAQKHRIPAYAVFNDATLHAMASKKPCTKEEMLRVQGIGEIKLRKYGQAFLRVIQKHRRTEAAGADADVDPDL</sequence>
<dbReference type="Gene3D" id="1.10.150.80">
    <property type="entry name" value="HRDC domain"/>
    <property type="match status" value="1"/>
</dbReference>
<dbReference type="InterPro" id="IPR027417">
    <property type="entry name" value="P-loop_NTPase"/>
</dbReference>
<dbReference type="InterPro" id="IPR006293">
    <property type="entry name" value="DNA_helicase_ATP-dep_RecQ_bac"/>
</dbReference>
<dbReference type="Gene3D" id="3.40.50.300">
    <property type="entry name" value="P-loop containing nucleotide triphosphate hydrolases"/>
    <property type="match status" value="2"/>
</dbReference>
<dbReference type="Proteomes" id="UP000069771">
    <property type="component" value="Chromosome"/>
</dbReference>
<dbReference type="Pfam" id="PF00271">
    <property type="entry name" value="Helicase_C"/>
    <property type="match status" value="1"/>
</dbReference>
<evidence type="ECO:0000256" key="5">
    <source>
        <dbReference type="ARBA" id="ARBA00022741"/>
    </source>
</evidence>
<evidence type="ECO:0000313" key="21">
    <source>
        <dbReference type="Proteomes" id="UP000069771"/>
    </source>
</evidence>
<dbReference type="PROSITE" id="PS51192">
    <property type="entry name" value="HELICASE_ATP_BIND_1"/>
    <property type="match status" value="1"/>
</dbReference>
<feature type="domain" description="Helicase ATP-binding" evidence="18">
    <location>
        <begin position="30"/>
        <end position="199"/>
    </location>
</feature>
<dbReference type="SMART" id="SM00956">
    <property type="entry name" value="RQC"/>
    <property type="match status" value="1"/>
</dbReference>
<dbReference type="InterPro" id="IPR002121">
    <property type="entry name" value="HRDC_dom"/>
</dbReference>
<dbReference type="InterPro" id="IPR011545">
    <property type="entry name" value="DEAD/DEAH_box_helicase_dom"/>
</dbReference>
<comment type="catalytic activity">
    <reaction evidence="15">
        <text>Couples ATP hydrolysis with the unwinding of duplex DNA by translocating in the 3'-5' direction.</text>
        <dbReference type="EC" id="5.6.2.4"/>
    </reaction>
</comment>
<keyword evidence="21" id="KW-1185">Reference proteome</keyword>
<dbReference type="InterPro" id="IPR018982">
    <property type="entry name" value="RQC_domain"/>
</dbReference>
<dbReference type="GO" id="GO:0030894">
    <property type="term" value="C:replisome"/>
    <property type="evidence" value="ECO:0007669"/>
    <property type="project" value="TreeGrafter"/>
</dbReference>
<dbReference type="Pfam" id="PF09382">
    <property type="entry name" value="RQC"/>
    <property type="match status" value="1"/>
</dbReference>
<evidence type="ECO:0000256" key="3">
    <source>
        <dbReference type="ARBA" id="ARBA00005446"/>
    </source>
</evidence>
<dbReference type="EMBL" id="CP011391">
    <property type="protein sequence ID" value="AMK53214.1"/>
    <property type="molecule type" value="Genomic_DNA"/>
</dbReference>
<keyword evidence="5" id="KW-0547">Nucleotide-binding</keyword>
<dbReference type="GO" id="GO:0043590">
    <property type="term" value="C:bacterial nucleoid"/>
    <property type="evidence" value="ECO:0007669"/>
    <property type="project" value="TreeGrafter"/>
</dbReference>
<dbReference type="Pfam" id="PF00270">
    <property type="entry name" value="DEAD"/>
    <property type="match status" value="1"/>
</dbReference>
<organism evidence="20 21">
    <name type="scientific">Faecalibaculum rodentium</name>
    <dbReference type="NCBI Taxonomy" id="1702221"/>
    <lineage>
        <taxon>Bacteria</taxon>
        <taxon>Bacillati</taxon>
        <taxon>Bacillota</taxon>
        <taxon>Erysipelotrichia</taxon>
        <taxon>Erysipelotrichales</taxon>
        <taxon>Erysipelotrichaceae</taxon>
        <taxon>Faecalibaculum</taxon>
    </lineage>
</organism>
<evidence type="ECO:0000256" key="7">
    <source>
        <dbReference type="ARBA" id="ARBA00022801"/>
    </source>
</evidence>
<evidence type="ECO:0000256" key="8">
    <source>
        <dbReference type="ARBA" id="ARBA00022806"/>
    </source>
</evidence>
<keyword evidence="14" id="KW-0413">Isomerase</keyword>
<dbReference type="AlphaFoldDB" id="A0A140DRD7"/>
<comment type="cofactor">
    <cofactor evidence="1">
        <name>Mg(2+)</name>
        <dbReference type="ChEBI" id="CHEBI:18420"/>
    </cofactor>
</comment>
<keyword evidence="4" id="KW-0479">Metal-binding</keyword>
<dbReference type="Pfam" id="PF00570">
    <property type="entry name" value="HRDC"/>
    <property type="match status" value="1"/>
</dbReference>